<keyword evidence="3" id="KW-1185">Reference proteome</keyword>
<sequence length="130" mass="14791">MRTLAKQYTGNDIDVFFEPKRCIHAAECVKNLPSVFDTSKRPWVDPSQSDADTIARVVELCPSGALTYNRKDGAPNEHHDHTEVTIGDNNEIYLRGEATIKWNDETIYVNRAILKGDANTKEYPFYTKNN</sequence>
<dbReference type="InterPro" id="IPR010693">
    <property type="entry name" value="Divergent_4Fe-4S_mono-cluster"/>
</dbReference>
<proteinExistence type="predicted"/>
<name>A0ABS0QSL4_9STAP</name>
<dbReference type="Gene3D" id="3.30.70.20">
    <property type="match status" value="1"/>
</dbReference>
<feature type="domain" description="Divergent 4Fe-4S mono-cluster" evidence="1">
    <location>
        <begin position="8"/>
        <end position="71"/>
    </location>
</feature>
<comment type="caution">
    <text evidence="2">The sequence shown here is derived from an EMBL/GenBank/DDBJ whole genome shotgun (WGS) entry which is preliminary data.</text>
</comment>
<evidence type="ECO:0000313" key="2">
    <source>
        <dbReference type="EMBL" id="MBH9581991.1"/>
    </source>
</evidence>
<gene>
    <name evidence="2" type="ORF">I9026_11480</name>
</gene>
<dbReference type="EMBL" id="JAEDAQ010000025">
    <property type="protein sequence ID" value="MBH9581991.1"/>
    <property type="molecule type" value="Genomic_DNA"/>
</dbReference>
<reference evidence="2 3" key="1">
    <citation type="submission" date="2020-12" db="EMBL/GenBank/DDBJ databases">
        <title>Genomic analysis of Staphylococcus felis from a cat with skin infection.</title>
        <authorList>
            <person name="Aslantas O."/>
            <person name="Keskin O."/>
            <person name="Buyukaltay K."/>
            <person name="Gullu Yucetepe A."/>
        </authorList>
    </citation>
    <scope>NUCLEOTIDE SEQUENCE [LARGE SCALE GENOMIC DNA]</scope>
    <source>
        <strain evidence="2 3">HARRANVET</strain>
    </source>
</reference>
<accession>A0ABS0QSL4</accession>
<evidence type="ECO:0000313" key="3">
    <source>
        <dbReference type="Proteomes" id="UP000597038"/>
    </source>
</evidence>
<organism evidence="2 3">
    <name type="scientific">Staphylococcus felis</name>
    <dbReference type="NCBI Taxonomy" id="46127"/>
    <lineage>
        <taxon>Bacteria</taxon>
        <taxon>Bacillati</taxon>
        <taxon>Bacillota</taxon>
        <taxon>Bacilli</taxon>
        <taxon>Bacillales</taxon>
        <taxon>Staphylococcaceae</taxon>
        <taxon>Staphylococcus</taxon>
    </lineage>
</organism>
<protein>
    <submittedName>
        <fullName evidence="2">(4Fe-4S)-binding protein</fullName>
    </submittedName>
</protein>
<dbReference type="Pfam" id="PF06902">
    <property type="entry name" value="Fer4_19"/>
    <property type="match status" value="1"/>
</dbReference>
<dbReference type="Proteomes" id="UP000597038">
    <property type="component" value="Unassembled WGS sequence"/>
</dbReference>
<evidence type="ECO:0000259" key="1">
    <source>
        <dbReference type="Pfam" id="PF06902"/>
    </source>
</evidence>